<keyword evidence="2" id="KW-1185">Reference proteome</keyword>
<accession>B6FXZ4</accession>
<evidence type="ECO:0000313" key="2">
    <source>
        <dbReference type="Proteomes" id="UP000003178"/>
    </source>
</evidence>
<sequence length="47" mass="5240">MVNIHRSISAVEIITNKDFLKDIVLLLVQNSNASKSNSNTNILKFPV</sequence>
<proteinExistence type="predicted"/>
<gene>
    <name evidence="1" type="ORF">CLOHIR_00745</name>
</gene>
<evidence type="ECO:0000313" key="1">
    <source>
        <dbReference type="EMBL" id="EEA85639.1"/>
    </source>
</evidence>
<reference evidence="1 2" key="2">
    <citation type="submission" date="2008-10" db="EMBL/GenBank/DDBJ databases">
        <title>Draft genome sequence of Clostridium hiranonis (DSM 13275).</title>
        <authorList>
            <person name="Sudarsanam P."/>
            <person name="Ley R."/>
            <person name="Guruge J."/>
            <person name="Turnbaugh P.J."/>
            <person name="Mahowald M."/>
            <person name="Liep D."/>
            <person name="Gordon J."/>
        </authorList>
    </citation>
    <scope>NUCLEOTIDE SEQUENCE [LARGE SCALE GENOMIC DNA]</scope>
    <source>
        <strain evidence="1 2">DSM 13275</strain>
    </source>
</reference>
<comment type="caution">
    <text evidence="1">The sequence shown here is derived from an EMBL/GenBank/DDBJ whole genome shotgun (WGS) entry which is preliminary data.</text>
</comment>
<name>B6FXZ4_PEPHT</name>
<dbReference type="Proteomes" id="UP000003178">
    <property type="component" value="Unassembled WGS sequence"/>
</dbReference>
<protein>
    <submittedName>
        <fullName evidence="1">Uncharacterized protein</fullName>
    </submittedName>
</protein>
<organism evidence="1 2">
    <name type="scientific">Peptacetobacter hiranonis (strain DSM 13275 / JCM 10541 / KCTC 15199 / TO-931)</name>
    <name type="common">Clostridium hiranonis</name>
    <dbReference type="NCBI Taxonomy" id="500633"/>
    <lineage>
        <taxon>Bacteria</taxon>
        <taxon>Bacillati</taxon>
        <taxon>Bacillota</taxon>
        <taxon>Clostridia</taxon>
        <taxon>Peptostreptococcales</taxon>
        <taxon>Peptostreptococcaceae</taxon>
        <taxon>Peptacetobacter</taxon>
    </lineage>
</organism>
<dbReference type="HOGENOM" id="CLU_3166438_0_0_9"/>
<dbReference type="AlphaFoldDB" id="B6FXZ4"/>
<reference evidence="1 2" key="1">
    <citation type="submission" date="2008-09" db="EMBL/GenBank/DDBJ databases">
        <authorList>
            <person name="Fulton L."/>
            <person name="Clifton S."/>
            <person name="Fulton B."/>
            <person name="Xu J."/>
            <person name="Minx P."/>
            <person name="Pepin K.H."/>
            <person name="Johnson M."/>
            <person name="Thiruvilangam P."/>
            <person name="Bhonagiri V."/>
            <person name="Nash W.E."/>
            <person name="Mardis E.R."/>
            <person name="Wilson R.K."/>
        </authorList>
    </citation>
    <scope>NUCLEOTIDE SEQUENCE [LARGE SCALE GENOMIC DNA]</scope>
    <source>
        <strain evidence="1 2">DSM 13275</strain>
    </source>
</reference>
<dbReference type="EMBL" id="ABWP01000029">
    <property type="protein sequence ID" value="EEA85639.1"/>
    <property type="molecule type" value="Genomic_DNA"/>
</dbReference>